<dbReference type="EMBL" id="FNND01000007">
    <property type="protein sequence ID" value="SDX05430.1"/>
    <property type="molecule type" value="Genomic_DNA"/>
</dbReference>
<name>A0A1H2YK16_9FLAO</name>
<proteinExistence type="predicted"/>
<dbReference type="OrthoDB" id="1151456at2"/>
<reference evidence="1 2" key="1">
    <citation type="submission" date="2016-10" db="EMBL/GenBank/DDBJ databases">
        <authorList>
            <person name="Varghese N."/>
            <person name="Submissions S."/>
        </authorList>
    </citation>
    <scope>NUCLEOTIDE SEQUENCE [LARGE SCALE GENOMIC DNA]</scope>
    <source>
        <strain evidence="1 2">DSM 11449</strain>
    </source>
</reference>
<dbReference type="RefSeq" id="WP_016421021.1">
    <property type="nucleotide sequence ID" value="NZ_CAUQLQ010000023.1"/>
</dbReference>
<dbReference type="Proteomes" id="UP000182771">
    <property type="component" value="Unassembled WGS sequence"/>
</dbReference>
<organism evidence="1 2">
    <name type="scientific">Capnocytophaga granulosa</name>
    <dbReference type="NCBI Taxonomy" id="45242"/>
    <lineage>
        <taxon>Bacteria</taxon>
        <taxon>Pseudomonadati</taxon>
        <taxon>Bacteroidota</taxon>
        <taxon>Flavobacteriia</taxon>
        <taxon>Flavobacteriales</taxon>
        <taxon>Flavobacteriaceae</taxon>
        <taxon>Capnocytophaga</taxon>
    </lineage>
</organism>
<evidence type="ECO:0008006" key="3">
    <source>
        <dbReference type="Google" id="ProtNLM"/>
    </source>
</evidence>
<dbReference type="GeneID" id="85017127"/>
<accession>A0A1H2YK16</accession>
<evidence type="ECO:0000313" key="1">
    <source>
        <dbReference type="EMBL" id="SDX05430.1"/>
    </source>
</evidence>
<protein>
    <recommendedName>
        <fullName evidence="3">Lipocalin-like domain-containing protein</fullName>
    </recommendedName>
</protein>
<comment type="caution">
    <text evidence="1">The sequence shown here is derived from an EMBL/GenBank/DDBJ whole genome shotgun (WGS) entry which is preliminary data.</text>
</comment>
<dbReference type="PROSITE" id="PS51257">
    <property type="entry name" value="PROKAR_LIPOPROTEIN"/>
    <property type="match status" value="1"/>
</dbReference>
<gene>
    <name evidence="1" type="ORF">SAMN05444420_10771</name>
</gene>
<keyword evidence="2" id="KW-1185">Reference proteome</keyword>
<dbReference type="AlphaFoldDB" id="A0A1H2YK16"/>
<evidence type="ECO:0000313" key="2">
    <source>
        <dbReference type="Proteomes" id="UP000182771"/>
    </source>
</evidence>
<sequence>MKTFLSIITILVALTSCQKDDTPKVSPPSKNLNTLIGYWLRENTSSCGEEEALLFTETQIGWVPLQEKTCLLAYPKIIEYTYSLKEEGKLVVAEQSASWEYSFENGHLLLKKDSTVNSYSYKRITANEYHRFISEHQKRP</sequence>